<dbReference type="Gene3D" id="1.10.238.10">
    <property type="entry name" value="EF-hand"/>
    <property type="match status" value="2"/>
</dbReference>
<evidence type="ECO:0000256" key="12">
    <source>
        <dbReference type="ARBA" id="ARBA00048679"/>
    </source>
</evidence>
<keyword evidence="8" id="KW-0106">Calcium</keyword>
<dbReference type="FunFam" id="3.30.200.20:FF:000004">
    <property type="entry name" value="Calcium-dependent protein kinase 1"/>
    <property type="match status" value="1"/>
</dbReference>
<comment type="catalytic activity">
    <reaction evidence="12">
        <text>L-seryl-[protein] + ATP = O-phospho-L-seryl-[protein] + ADP + H(+)</text>
        <dbReference type="Rhea" id="RHEA:17989"/>
        <dbReference type="Rhea" id="RHEA-COMP:9863"/>
        <dbReference type="Rhea" id="RHEA-COMP:11604"/>
        <dbReference type="ChEBI" id="CHEBI:15378"/>
        <dbReference type="ChEBI" id="CHEBI:29999"/>
        <dbReference type="ChEBI" id="CHEBI:30616"/>
        <dbReference type="ChEBI" id="CHEBI:83421"/>
        <dbReference type="ChEBI" id="CHEBI:456216"/>
        <dbReference type="EC" id="2.7.11.1"/>
    </reaction>
</comment>
<evidence type="ECO:0000256" key="6">
    <source>
        <dbReference type="ARBA" id="ARBA00022741"/>
    </source>
</evidence>
<dbReference type="Pfam" id="PF10607">
    <property type="entry name" value="CTLH"/>
    <property type="match status" value="1"/>
</dbReference>
<evidence type="ECO:0000256" key="7">
    <source>
        <dbReference type="ARBA" id="ARBA00022777"/>
    </source>
</evidence>
<keyword evidence="3" id="KW-0808">Transferase</keyword>
<dbReference type="EC" id="2.7.11.1" evidence="1"/>
<feature type="domain" description="Protein kinase" evidence="13">
    <location>
        <begin position="58"/>
        <end position="354"/>
    </location>
</feature>
<evidence type="ECO:0000256" key="4">
    <source>
        <dbReference type="ARBA" id="ARBA00022723"/>
    </source>
</evidence>
<protein>
    <recommendedName>
        <fullName evidence="1">non-specific serine/threonine protein kinase</fullName>
        <ecNumber evidence="1">2.7.11.1</ecNumber>
    </recommendedName>
</protein>
<sequence>MGNYCVRPHVVQSGDQQRKKGKKKANPFSVDYGLNNGGGGGKLSVLSNLIGRGIGISYELGQELGSGEFVITYLCTDKSIGDTLACKSILKKKLRTTVDIEDVRRELEIMKHLPPHPNIVRWKDTYEDDVTVHLVMELCDGGELFDQIVARGHYTERAAVVVTKTIVEVVQSFHIHGIIHQDLKPENFLFANKKETAALKRLILDCQFSLNLGERFTEIVGSPYYMAPEILKQNYDPEKAPNVSLGETVKARLKQFSMMNKLKKRASRVVTEHLSVEEVVGIKESFQMMDDNVMKFCTMKDTFDHAAKKQRLSSLKSQEVMDQITREINETLIEGLQRDLDVGLSLLDLGDYFISETSNTELTTTLSAMFFEMHQLLEAMKLQFMEILQNGNRDEALKCAKTYLSPLATIHVADIQTLMECLLWENWLKSSPYVEYLSSAHWDELTLELSHLFCTVIGQSY</sequence>
<dbReference type="PANTHER" id="PTHR24349">
    <property type="entry name" value="SERINE/THREONINE-PROTEIN KINASE"/>
    <property type="match status" value="1"/>
</dbReference>
<keyword evidence="7" id="KW-0418">Kinase</keyword>
<accession>A0A7J7L4D4</accession>
<evidence type="ECO:0000256" key="11">
    <source>
        <dbReference type="ARBA" id="ARBA00047899"/>
    </source>
</evidence>
<dbReference type="InterPro" id="IPR000719">
    <property type="entry name" value="Prot_kinase_dom"/>
</dbReference>
<evidence type="ECO:0000256" key="8">
    <source>
        <dbReference type="ARBA" id="ARBA00022837"/>
    </source>
</evidence>
<dbReference type="PROSITE" id="PS00108">
    <property type="entry name" value="PROTEIN_KINASE_ST"/>
    <property type="match status" value="1"/>
</dbReference>
<evidence type="ECO:0000256" key="5">
    <source>
        <dbReference type="ARBA" id="ARBA00022737"/>
    </source>
</evidence>
<dbReference type="GO" id="GO:0004674">
    <property type="term" value="F:protein serine/threonine kinase activity"/>
    <property type="evidence" value="ECO:0007669"/>
    <property type="project" value="UniProtKB-KW"/>
</dbReference>
<dbReference type="EMBL" id="JACGCM010002657">
    <property type="protein sequence ID" value="KAF6137432.1"/>
    <property type="molecule type" value="Genomic_DNA"/>
</dbReference>
<dbReference type="SMART" id="SM00220">
    <property type="entry name" value="S_TKc"/>
    <property type="match status" value="1"/>
</dbReference>
<dbReference type="OrthoDB" id="40902at2759"/>
<dbReference type="InterPro" id="IPR024964">
    <property type="entry name" value="CTLH/CRA"/>
</dbReference>
<evidence type="ECO:0000313" key="15">
    <source>
        <dbReference type="Proteomes" id="UP000541444"/>
    </source>
</evidence>
<evidence type="ECO:0000256" key="9">
    <source>
        <dbReference type="ARBA" id="ARBA00022840"/>
    </source>
</evidence>
<evidence type="ECO:0000256" key="1">
    <source>
        <dbReference type="ARBA" id="ARBA00012513"/>
    </source>
</evidence>
<dbReference type="GO" id="GO:0046872">
    <property type="term" value="F:metal ion binding"/>
    <property type="evidence" value="ECO:0007669"/>
    <property type="project" value="UniProtKB-KW"/>
</dbReference>
<comment type="similarity">
    <text evidence="10">Belongs to the protein kinase superfamily. Ser/Thr protein kinase family. CDPK subfamily.</text>
</comment>
<dbReference type="AlphaFoldDB" id="A0A7J7L4D4"/>
<evidence type="ECO:0000256" key="10">
    <source>
        <dbReference type="ARBA" id="ARBA00024334"/>
    </source>
</evidence>
<comment type="catalytic activity">
    <reaction evidence="11">
        <text>L-threonyl-[protein] + ATP = O-phospho-L-threonyl-[protein] + ADP + H(+)</text>
        <dbReference type="Rhea" id="RHEA:46608"/>
        <dbReference type="Rhea" id="RHEA-COMP:11060"/>
        <dbReference type="Rhea" id="RHEA-COMP:11605"/>
        <dbReference type="ChEBI" id="CHEBI:15378"/>
        <dbReference type="ChEBI" id="CHEBI:30013"/>
        <dbReference type="ChEBI" id="CHEBI:30616"/>
        <dbReference type="ChEBI" id="CHEBI:61977"/>
        <dbReference type="ChEBI" id="CHEBI:456216"/>
        <dbReference type="EC" id="2.7.11.1"/>
    </reaction>
</comment>
<dbReference type="Proteomes" id="UP000541444">
    <property type="component" value="Unassembled WGS sequence"/>
</dbReference>
<dbReference type="PROSITE" id="PS50011">
    <property type="entry name" value="PROTEIN_KINASE_DOM"/>
    <property type="match status" value="1"/>
</dbReference>
<keyword evidence="9" id="KW-0067">ATP-binding</keyword>
<dbReference type="Pfam" id="PF00069">
    <property type="entry name" value="Pkinase"/>
    <property type="match status" value="1"/>
</dbReference>
<dbReference type="Gene3D" id="1.10.510.10">
    <property type="entry name" value="Transferase(Phosphotransferase) domain 1"/>
    <property type="match status" value="1"/>
</dbReference>
<keyword evidence="2" id="KW-0723">Serine/threonine-protein kinase</keyword>
<dbReference type="GO" id="GO:0005524">
    <property type="term" value="F:ATP binding"/>
    <property type="evidence" value="ECO:0007669"/>
    <property type="project" value="UniProtKB-KW"/>
</dbReference>
<evidence type="ECO:0000313" key="14">
    <source>
        <dbReference type="EMBL" id="KAF6137432.1"/>
    </source>
</evidence>
<dbReference type="InterPro" id="IPR011009">
    <property type="entry name" value="Kinase-like_dom_sf"/>
</dbReference>
<evidence type="ECO:0000259" key="13">
    <source>
        <dbReference type="PROSITE" id="PS50011"/>
    </source>
</evidence>
<keyword evidence="4" id="KW-0479">Metal-binding</keyword>
<evidence type="ECO:0000256" key="2">
    <source>
        <dbReference type="ARBA" id="ARBA00022527"/>
    </source>
</evidence>
<reference evidence="14 15" key="1">
    <citation type="journal article" date="2020" name="IScience">
        <title>Genome Sequencing of the Endangered Kingdonia uniflora (Circaeasteraceae, Ranunculales) Reveals Potential Mechanisms of Evolutionary Specialization.</title>
        <authorList>
            <person name="Sun Y."/>
            <person name="Deng T."/>
            <person name="Zhang A."/>
            <person name="Moore M.J."/>
            <person name="Landis J.B."/>
            <person name="Lin N."/>
            <person name="Zhang H."/>
            <person name="Zhang X."/>
            <person name="Huang J."/>
            <person name="Zhang X."/>
            <person name="Sun H."/>
            <person name="Wang H."/>
        </authorList>
    </citation>
    <scope>NUCLEOTIDE SEQUENCE [LARGE SCALE GENOMIC DNA]</scope>
    <source>
        <strain evidence="14">TB1705</strain>
        <tissue evidence="14">Leaf</tissue>
    </source>
</reference>
<name>A0A7J7L4D4_9MAGN</name>
<gene>
    <name evidence="14" type="ORF">GIB67_009908</name>
</gene>
<comment type="caution">
    <text evidence="14">The sequence shown here is derived from an EMBL/GenBank/DDBJ whole genome shotgun (WGS) entry which is preliminary data.</text>
</comment>
<organism evidence="14 15">
    <name type="scientific">Kingdonia uniflora</name>
    <dbReference type="NCBI Taxonomy" id="39325"/>
    <lineage>
        <taxon>Eukaryota</taxon>
        <taxon>Viridiplantae</taxon>
        <taxon>Streptophyta</taxon>
        <taxon>Embryophyta</taxon>
        <taxon>Tracheophyta</taxon>
        <taxon>Spermatophyta</taxon>
        <taxon>Magnoliopsida</taxon>
        <taxon>Ranunculales</taxon>
        <taxon>Circaeasteraceae</taxon>
        <taxon>Kingdonia</taxon>
    </lineage>
</organism>
<dbReference type="SUPFAM" id="SSF56112">
    <property type="entry name" value="Protein kinase-like (PK-like)"/>
    <property type="match status" value="1"/>
</dbReference>
<dbReference type="InterPro" id="IPR050205">
    <property type="entry name" value="CDPK_Ser/Thr_kinases"/>
</dbReference>
<proteinExistence type="inferred from homology"/>
<keyword evidence="6" id="KW-0547">Nucleotide-binding</keyword>
<keyword evidence="15" id="KW-1185">Reference proteome</keyword>
<keyword evidence="5" id="KW-0677">Repeat</keyword>
<dbReference type="InterPro" id="IPR008271">
    <property type="entry name" value="Ser/Thr_kinase_AS"/>
</dbReference>
<evidence type="ECO:0000256" key="3">
    <source>
        <dbReference type="ARBA" id="ARBA00022679"/>
    </source>
</evidence>
<dbReference type="Gene3D" id="3.30.200.20">
    <property type="entry name" value="Phosphorylase Kinase, domain 1"/>
    <property type="match status" value="1"/>
</dbReference>